<evidence type="ECO:0000256" key="1">
    <source>
        <dbReference type="ARBA" id="ARBA00022741"/>
    </source>
</evidence>
<dbReference type="CDD" id="cd00823">
    <property type="entry name" value="TopoIIB_Trans"/>
    <property type="match status" value="1"/>
</dbReference>
<feature type="region of interest" description="Disordered" evidence="7">
    <location>
        <begin position="1"/>
        <end position="34"/>
    </location>
</feature>
<keyword evidence="5 6" id="KW-0413">Isomerase</keyword>
<dbReference type="GO" id="GO:0003677">
    <property type="term" value="F:DNA binding"/>
    <property type="evidence" value="ECO:0007669"/>
    <property type="project" value="UniProtKB-UniRule"/>
</dbReference>
<dbReference type="EC" id="5.6.2.2" evidence="6"/>
<reference evidence="10" key="1">
    <citation type="submission" date="2017-02" db="EMBL/GenBank/DDBJ databases">
        <title>Comparative genomics and description of representatives of a novel lineage of planctomycetes thriving in anoxic sediments.</title>
        <authorList>
            <person name="Spring S."/>
            <person name="Bunk B."/>
            <person name="Sproer C."/>
            <person name="Klenk H.-P."/>
        </authorList>
    </citation>
    <scope>NUCLEOTIDE SEQUENCE [LARGE SCALE GENOMIC DNA]</scope>
    <source>
        <strain evidence="10">L21-RPul-D3</strain>
    </source>
</reference>
<dbReference type="SMART" id="SM00387">
    <property type="entry name" value="HATPase_c"/>
    <property type="match status" value="1"/>
</dbReference>
<dbReference type="PANTHER" id="PTHR48444:SF1">
    <property type="entry name" value="DNA TOPOISOMERASE 6 SUBUNIT B"/>
    <property type="match status" value="1"/>
</dbReference>
<evidence type="ECO:0000256" key="2">
    <source>
        <dbReference type="ARBA" id="ARBA00022840"/>
    </source>
</evidence>
<evidence type="ECO:0000313" key="9">
    <source>
        <dbReference type="EMBL" id="AQQ10320.1"/>
    </source>
</evidence>
<evidence type="ECO:0000256" key="5">
    <source>
        <dbReference type="ARBA" id="ARBA00023235"/>
    </source>
</evidence>
<feature type="domain" description="Histidine kinase/HSP90-like ATPase" evidence="8">
    <location>
        <begin position="56"/>
        <end position="208"/>
    </location>
</feature>
<dbReference type="Pfam" id="PF02518">
    <property type="entry name" value="HATPase_c"/>
    <property type="match status" value="1"/>
</dbReference>
<dbReference type="InterPro" id="IPR014721">
    <property type="entry name" value="Ribsml_uS5_D2-typ_fold_subgr"/>
</dbReference>
<gene>
    <name evidence="6" type="primary">top6B</name>
    <name evidence="9" type="ORF">L21SP3_02152</name>
</gene>
<dbReference type="GO" id="GO:0006260">
    <property type="term" value="P:DNA replication"/>
    <property type="evidence" value="ECO:0007669"/>
    <property type="project" value="UniProtKB-UniRule"/>
</dbReference>
<dbReference type="InterPro" id="IPR003594">
    <property type="entry name" value="HATPase_dom"/>
</dbReference>
<dbReference type="Proteomes" id="UP000188273">
    <property type="component" value="Chromosome"/>
</dbReference>
<dbReference type="InterPro" id="IPR005734">
    <property type="entry name" value="TopoVI_B"/>
</dbReference>
<feature type="binding site" evidence="6">
    <location>
        <begin position="124"/>
        <end position="125"/>
    </location>
    <ligand>
        <name>ATP</name>
        <dbReference type="ChEBI" id="CHEBI:30616"/>
    </ligand>
</feature>
<dbReference type="SUPFAM" id="SSF55874">
    <property type="entry name" value="ATPase domain of HSP90 chaperone/DNA topoisomerase II/histidine kinase"/>
    <property type="match status" value="1"/>
</dbReference>
<evidence type="ECO:0000256" key="3">
    <source>
        <dbReference type="ARBA" id="ARBA00023029"/>
    </source>
</evidence>
<keyword evidence="2 6" id="KW-0067">ATP-binding</keyword>
<comment type="function">
    <text evidence="6">Relaxes both positive and negative superturns and exhibits a strong decatenase activity.</text>
</comment>
<comment type="similarity">
    <text evidence="6">Belongs to the TOP6B family.</text>
</comment>
<keyword evidence="3 6" id="KW-0799">Topoisomerase</keyword>
<name>A0A1Q2HSH1_9BACT</name>
<proteinExistence type="inferred from homology"/>
<evidence type="ECO:0000256" key="4">
    <source>
        <dbReference type="ARBA" id="ARBA00023125"/>
    </source>
</evidence>
<dbReference type="GO" id="GO:0003918">
    <property type="term" value="F:DNA topoisomerase type II (double strand cut, ATP-hydrolyzing) activity"/>
    <property type="evidence" value="ECO:0007669"/>
    <property type="project" value="UniProtKB-UniRule"/>
</dbReference>
<dbReference type="InterPro" id="IPR036890">
    <property type="entry name" value="HATPase_C_sf"/>
</dbReference>
<feature type="compositionally biased region" description="Polar residues" evidence="7">
    <location>
        <begin position="1"/>
        <end position="20"/>
    </location>
</feature>
<dbReference type="AlphaFoldDB" id="A0A1Q2HSH1"/>
<evidence type="ECO:0000256" key="6">
    <source>
        <dbReference type="HAMAP-Rule" id="MF_00322"/>
    </source>
</evidence>
<feature type="binding site" evidence="6">
    <location>
        <position position="71"/>
    </location>
    <ligand>
        <name>ATP</name>
        <dbReference type="ChEBI" id="CHEBI:30616"/>
    </ligand>
</feature>
<keyword evidence="4 6" id="KW-0238">DNA-binding</keyword>
<dbReference type="NCBIfam" id="NF003218">
    <property type="entry name" value="PRK04184.1"/>
    <property type="match status" value="1"/>
</dbReference>
<dbReference type="HAMAP" id="MF_00322">
    <property type="entry name" value="Top6B"/>
    <property type="match status" value="1"/>
</dbReference>
<feature type="binding site" evidence="6">
    <location>
        <begin position="134"/>
        <end position="141"/>
    </location>
    <ligand>
        <name>ATP</name>
        <dbReference type="ChEBI" id="CHEBI:30616"/>
    </ligand>
</feature>
<dbReference type="GO" id="GO:0006265">
    <property type="term" value="P:DNA topological change"/>
    <property type="evidence" value="ECO:0007669"/>
    <property type="project" value="UniProtKB-UniRule"/>
</dbReference>
<dbReference type="GO" id="GO:0005524">
    <property type="term" value="F:ATP binding"/>
    <property type="evidence" value="ECO:0007669"/>
    <property type="project" value="UniProtKB-UniRule"/>
</dbReference>
<dbReference type="Gene3D" id="1.10.8.50">
    <property type="match status" value="1"/>
</dbReference>
<sequence>MTDKTSNTLLDQPKNRNSASGKKKTGATAETMAGKQRDISISEFFAKNRHLLGFDNPKKALLTTIKEAVDNALDACEEAHILPEIYISIKQITENKYQVVIRDNGPGIVKRQVPNIFARLLYGSKFHSLKMSRGQQGIGISAAGMYGLITTGEPVEVVSRTSSKHHGYYCKLKIDTAKNRPVIVEEGQEEDFPHSTGTAVTIILEGRYNKGKQSVDEYIVQTAMANPHAIITYDSPDGEHYEYQRQSSEMPFIPIEIKPHPYGVEVGMLYQMAQDSKTKKLPEFLNKEFSRVSVNLAKKITKDAGLSLSLKPSKASLPEIDQLHKVVNETKIMAPSTSCIGPIGEERLEEGIRRVVEADFYATCTRRPSVYRGNPFLVEAALAYGFQNGSDKENRDDDTKQLMQLKRIANRVPLLYQQSAGAIHKAVLDINWRNYALSQSKGALPAGPLILMVHVASVWVPFTSESKEAIAHYPEIIKEIKLAVQECGRKLGVYLRRQKKIKQELAKRSYIKTYLPHIGDALKDILELSEPQTEDVIAKLADTLERSRKF</sequence>
<dbReference type="Pfam" id="PF09239">
    <property type="entry name" value="Topo-VIb_trans"/>
    <property type="match status" value="1"/>
</dbReference>
<comment type="catalytic activity">
    <reaction evidence="6">
        <text>ATP-dependent breakage, passage and rejoining of double-stranded DNA.</text>
        <dbReference type="EC" id="5.6.2.2"/>
    </reaction>
</comment>
<evidence type="ECO:0000256" key="7">
    <source>
        <dbReference type="SAM" id="MobiDB-lite"/>
    </source>
</evidence>
<dbReference type="Gene3D" id="3.30.230.10">
    <property type="match status" value="1"/>
</dbReference>
<dbReference type="InterPro" id="IPR020568">
    <property type="entry name" value="Ribosomal_Su5_D2-typ_SF"/>
</dbReference>
<organism evidence="9 10">
    <name type="scientific">Sedimentisphaera cyanobacteriorum</name>
    <dbReference type="NCBI Taxonomy" id="1940790"/>
    <lineage>
        <taxon>Bacteria</taxon>
        <taxon>Pseudomonadati</taxon>
        <taxon>Planctomycetota</taxon>
        <taxon>Phycisphaerae</taxon>
        <taxon>Sedimentisphaerales</taxon>
        <taxon>Sedimentisphaeraceae</taxon>
        <taxon>Sedimentisphaera</taxon>
    </lineage>
</organism>
<accession>A0A1Q2HSH1</accession>
<dbReference type="OrthoDB" id="223149at2"/>
<dbReference type="SUPFAM" id="SSF54211">
    <property type="entry name" value="Ribosomal protein S5 domain 2-like"/>
    <property type="match status" value="1"/>
</dbReference>
<feature type="binding site" evidence="6">
    <location>
        <position position="103"/>
    </location>
    <ligand>
        <name>ATP</name>
        <dbReference type="ChEBI" id="CHEBI:30616"/>
    </ligand>
</feature>
<dbReference type="PIRSF" id="PIRSF006553">
    <property type="entry name" value="TopoVI_B"/>
    <property type="match status" value="1"/>
</dbReference>
<dbReference type="KEGG" id="pbu:L21SP3_02152"/>
<dbReference type="InterPro" id="IPR015320">
    <property type="entry name" value="TopoVI_B_transducer"/>
</dbReference>
<keyword evidence="1 6" id="KW-0547">Nucleotide-binding</keyword>
<dbReference type="RefSeq" id="WP_077541418.1">
    <property type="nucleotide sequence ID" value="NZ_CP019633.1"/>
</dbReference>
<keyword evidence="10" id="KW-1185">Reference proteome</keyword>
<evidence type="ECO:0000313" key="10">
    <source>
        <dbReference type="Proteomes" id="UP000188273"/>
    </source>
</evidence>
<dbReference type="NCBIfam" id="TIGR01052">
    <property type="entry name" value="top6b"/>
    <property type="match status" value="1"/>
</dbReference>
<protein>
    <recommendedName>
        <fullName evidence="6">Type 2 DNA topoisomerase 6 subunit B</fullName>
        <ecNumber evidence="6">5.6.2.2</ecNumber>
    </recommendedName>
    <alternativeName>
        <fullName evidence="6">Type II DNA topoisomerase VI subunit B</fullName>
        <shortName evidence="6">TopoVI-B</shortName>
    </alternativeName>
</protein>
<evidence type="ECO:0000259" key="8">
    <source>
        <dbReference type="SMART" id="SM00387"/>
    </source>
</evidence>
<dbReference type="Gene3D" id="3.30.565.10">
    <property type="entry name" value="Histidine kinase-like ATPase, C-terminal domain"/>
    <property type="match status" value="1"/>
</dbReference>
<feature type="binding site" evidence="6">
    <location>
        <position position="467"/>
    </location>
    <ligand>
        <name>ATP</name>
        <dbReference type="ChEBI" id="CHEBI:30616"/>
    </ligand>
</feature>
<dbReference type="STRING" id="1940790.L21SP3_02152"/>
<dbReference type="EMBL" id="CP019633">
    <property type="protein sequence ID" value="AQQ10320.1"/>
    <property type="molecule type" value="Genomic_DNA"/>
</dbReference>
<dbReference type="PANTHER" id="PTHR48444">
    <property type="entry name" value="DNA TOPOISOMERASE 6 SUBUNIT B"/>
    <property type="match status" value="1"/>
</dbReference>
<comment type="subunit">
    <text evidence="6">Homodimer. Heterotetramer of two Top6A and two Top6B chains.</text>
</comment>